<dbReference type="Pfam" id="PF00144">
    <property type="entry name" value="Beta-lactamase"/>
    <property type="match status" value="1"/>
</dbReference>
<protein>
    <submittedName>
        <fullName evidence="3">Beta-lactamase family protein</fullName>
    </submittedName>
</protein>
<name>A0ABR8YIX2_9MICC</name>
<feature type="transmembrane region" description="Helical" evidence="1">
    <location>
        <begin position="598"/>
        <end position="621"/>
    </location>
</feature>
<dbReference type="InterPro" id="IPR050491">
    <property type="entry name" value="AmpC-like"/>
</dbReference>
<evidence type="ECO:0000313" key="3">
    <source>
        <dbReference type="EMBL" id="MBD8044082.1"/>
    </source>
</evidence>
<proteinExistence type="predicted"/>
<feature type="transmembrane region" description="Helical" evidence="1">
    <location>
        <begin position="475"/>
        <end position="501"/>
    </location>
</feature>
<keyword evidence="1" id="KW-1133">Transmembrane helix</keyword>
<dbReference type="InterPro" id="IPR012338">
    <property type="entry name" value="Beta-lactam/transpept-like"/>
</dbReference>
<reference evidence="3 4" key="1">
    <citation type="submission" date="2020-08" db="EMBL/GenBank/DDBJ databases">
        <title>A Genomic Blueprint of the Chicken Gut Microbiome.</title>
        <authorList>
            <person name="Gilroy R."/>
            <person name="Ravi A."/>
            <person name="Getino M."/>
            <person name="Pursley I."/>
            <person name="Horton D.L."/>
            <person name="Alikhan N.-F."/>
            <person name="Baker D."/>
            <person name="Gharbi K."/>
            <person name="Hall N."/>
            <person name="Watson M."/>
            <person name="Adriaenssens E.M."/>
            <person name="Foster-Nyarko E."/>
            <person name="Jarju S."/>
            <person name="Secka A."/>
            <person name="Antonio M."/>
            <person name="Oren A."/>
            <person name="Chaudhuri R."/>
            <person name="La Ragione R.M."/>
            <person name="Hildebrand F."/>
            <person name="Pallen M.J."/>
        </authorList>
    </citation>
    <scope>NUCLEOTIDE SEQUENCE [LARGE SCALE GENOMIC DNA]</scope>
    <source>
        <strain evidence="3 4">Sa2BUA2</strain>
    </source>
</reference>
<evidence type="ECO:0000259" key="2">
    <source>
        <dbReference type="Pfam" id="PF00144"/>
    </source>
</evidence>
<dbReference type="SUPFAM" id="SSF56601">
    <property type="entry name" value="beta-lactamase/transpeptidase-like"/>
    <property type="match status" value="1"/>
</dbReference>
<gene>
    <name evidence="3" type="ORF">H9638_09710</name>
</gene>
<dbReference type="PANTHER" id="PTHR46825:SF9">
    <property type="entry name" value="BETA-LACTAMASE-RELATED DOMAIN-CONTAINING PROTEIN"/>
    <property type="match status" value="1"/>
</dbReference>
<feature type="transmembrane region" description="Helical" evidence="1">
    <location>
        <begin position="521"/>
        <end position="545"/>
    </location>
</feature>
<dbReference type="Gene3D" id="3.40.710.10">
    <property type="entry name" value="DD-peptidase/beta-lactamase superfamily"/>
    <property type="match status" value="1"/>
</dbReference>
<evidence type="ECO:0000256" key="1">
    <source>
        <dbReference type="SAM" id="Phobius"/>
    </source>
</evidence>
<organism evidence="3 4">
    <name type="scientific">Arthrobacter pullicola</name>
    <dbReference type="NCBI Taxonomy" id="2762224"/>
    <lineage>
        <taxon>Bacteria</taxon>
        <taxon>Bacillati</taxon>
        <taxon>Actinomycetota</taxon>
        <taxon>Actinomycetes</taxon>
        <taxon>Micrococcales</taxon>
        <taxon>Micrococcaceae</taxon>
        <taxon>Arthrobacter</taxon>
    </lineage>
</organism>
<feature type="domain" description="Beta-lactamase-related" evidence="2">
    <location>
        <begin position="25"/>
        <end position="351"/>
    </location>
</feature>
<feature type="transmembrane region" description="Helical" evidence="1">
    <location>
        <begin position="557"/>
        <end position="577"/>
    </location>
</feature>
<dbReference type="InterPro" id="IPR001466">
    <property type="entry name" value="Beta-lactam-related"/>
</dbReference>
<dbReference type="EMBL" id="JACSQC010000004">
    <property type="protein sequence ID" value="MBD8044082.1"/>
    <property type="molecule type" value="Genomic_DNA"/>
</dbReference>
<keyword evidence="4" id="KW-1185">Reference proteome</keyword>
<dbReference type="Proteomes" id="UP000652763">
    <property type="component" value="Unassembled WGS sequence"/>
</dbReference>
<sequence>MPSMDAAPHELTTADVDAWLDGFLPAALKREGIAGAVVSVVGGGSAVTERGFGWADTGVSGNDPIPVDAQRTLFRIGSISKLVTATAVMQLVEDGRLDLDAPVQQYLDFTLPVAFEQPVTVRHLLTHTAGFEDKIAGLFRGPDTELPTLYDAVTVDPPEQIFAPGTMPAYSNYANGLAAYLVQHITGEPYEDVVEREVFAPAGMVNATLQQPLLEPALSNMSKGYDSARSPEVPFEVVSPAPAGAISATAADMSAFMIAQLDGSLLDAATREQMQAPGLDSADIGGLAAGPQMTLGFFEQDRNGHRIIGHGGDLTAFHSQLDLYPEDAAGIFVSLNSSGLTSDSTTAIRNALSEGFADRYFPGKQAAAATSVTAGDHSGALIGTYQLSRRGESTFIRLYFTLSSITVAQGPGDSITISAITDASGSPVPLVEVEPWVWQEAGGQTRVAVDQRDGVVTAIGLGPAFTLQPMPATRAILPLVFGATLLILLATAVLTPVAALVRRWHGTSVPRTRYQARLRILIASSLVALLAAGALWGVAASALLSNAEPPPDAVFRTAQALSAAAVLGAVPALLLTVTHLRPQPGTGREQGVRLILRVSVSALITLAFCGLGYAVIVAGLLSRSITY</sequence>
<keyword evidence="1" id="KW-0812">Transmembrane</keyword>
<evidence type="ECO:0000313" key="4">
    <source>
        <dbReference type="Proteomes" id="UP000652763"/>
    </source>
</evidence>
<comment type="caution">
    <text evidence="3">The sequence shown here is derived from an EMBL/GenBank/DDBJ whole genome shotgun (WGS) entry which is preliminary data.</text>
</comment>
<accession>A0ABR8YIX2</accession>
<dbReference type="PANTHER" id="PTHR46825">
    <property type="entry name" value="D-ALANYL-D-ALANINE-CARBOXYPEPTIDASE/ENDOPEPTIDASE AMPH"/>
    <property type="match status" value="1"/>
</dbReference>
<keyword evidence="1" id="KW-0472">Membrane</keyword>